<evidence type="ECO:0000256" key="4">
    <source>
        <dbReference type="ARBA" id="ARBA00023239"/>
    </source>
</evidence>
<evidence type="ECO:0000256" key="2">
    <source>
        <dbReference type="ARBA" id="ARBA00008133"/>
    </source>
</evidence>
<evidence type="ECO:0000256" key="6">
    <source>
        <dbReference type="ARBA" id="ARBA00037589"/>
    </source>
</evidence>
<keyword evidence="4 9" id="KW-0456">Lyase</keyword>
<comment type="pathway">
    <text evidence="1 9">Porphyrin-containing compound metabolism; protoporphyrin-IX biosynthesis; coproporphyrinogen-III from 5-aminolevulinate: step 3/4.</text>
</comment>
<dbReference type="AlphaFoldDB" id="A0A2K9NA27"/>
<gene>
    <name evidence="10" type="ORF">C0V82_07005</name>
</gene>
<evidence type="ECO:0000256" key="1">
    <source>
        <dbReference type="ARBA" id="ARBA00004772"/>
    </source>
</evidence>
<evidence type="ECO:0000256" key="5">
    <source>
        <dbReference type="ARBA" id="ARBA00023244"/>
    </source>
</evidence>
<protein>
    <recommendedName>
        <fullName evidence="7 9">Uroporphyrinogen-III synthase</fullName>
        <ecNumber evidence="3 9">4.2.1.75</ecNumber>
    </recommendedName>
</protein>
<evidence type="ECO:0000256" key="7">
    <source>
        <dbReference type="ARBA" id="ARBA00040167"/>
    </source>
</evidence>
<evidence type="ECO:0000313" key="10">
    <source>
        <dbReference type="EMBL" id="AUN30003.1"/>
    </source>
</evidence>
<keyword evidence="5 9" id="KW-0627">Porphyrin biosynthesis</keyword>
<dbReference type="OrthoDB" id="7163809at2"/>
<proteinExistence type="inferred from homology"/>
<comment type="similarity">
    <text evidence="2 9">Belongs to the uroporphyrinogen-III synthase family.</text>
</comment>
<dbReference type="CDD" id="cd06578">
    <property type="entry name" value="HemD"/>
    <property type="match status" value="1"/>
</dbReference>
<dbReference type="GO" id="GO:0004852">
    <property type="term" value="F:uroporphyrinogen-III synthase activity"/>
    <property type="evidence" value="ECO:0007669"/>
    <property type="project" value="UniProtKB-UniRule"/>
</dbReference>
<dbReference type="Pfam" id="PF02602">
    <property type="entry name" value="HEM4"/>
    <property type="match status" value="1"/>
</dbReference>
<evidence type="ECO:0000313" key="11">
    <source>
        <dbReference type="Proteomes" id="UP000234752"/>
    </source>
</evidence>
<accession>A0A2K9NA27</accession>
<dbReference type="PANTHER" id="PTHR38042:SF1">
    <property type="entry name" value="UROPORPHYRINOGEN-III SYNTHASE, CHLOROPLASTIC"/>
    <property type="match status" value="1"/>
</dbReference>
<comment type="function">
    <text evidence="6 9">Catalyzes cyclization of the linear tetrapyrrole, hydroxymethylbilane, to the macrocyclic uroporphyrinogen III.</text>
</comment>
<evidence type="ECO:0000256" key="3">
    <source>
        <dbReference type="ARBA" id="ARBA00013109"/>
    </source>
</evidence>
<dbReference type="EC" id="4.2.1.75" evidence="3 9"/>
<dbReference type="InterPro" id="IPR003754">
    <property type="entry name" value="4pyrrol_synth_uPrphyn_synth"/>
</dbReference>
<dbReference type="InterPro" id="IPR039793">
    <property type="entry name" value="UROS/Hem4"/>
</dbReference>
<dbReference type="KEGG" id="ncb:C0V82_07005"/>
<dbReference type="GO" id="GO:0006780">
    <property type="term" value="P:uroporphyrinogen III biosynthetic process"/>
    <property type="evidence" value="ECO:0007669"/>
    <property type="project" value="UniProtKB-UniRule"/>
</dbReference>
<comment type="catalytic activity">
    <reaction evidence="8 9">
        <text>hydroxymethylbilane = uroporphyrinogen III + H2O</text>
        <dbReference type="Rhea" id="RHEA:18965"/>
        <dbReference type="ChEBI" id="CHEBI:15377"/>
        <dbReference type="ChEBI" id="CHEBI:57308"/>
        <dbReference type="ChEBI" id="CHEBI:57845"/>
        <dbReference type="EC" id="4.2.1.75"/>
    </reaction>
</comment>
<organism evidence="10 11">
    <name type="scientific">Niveispirillum cyanobacteriorum</name>
    <dbReference type="NCBI Taxonomy" id="1612173"/>
    <lineage>
        <taxon>Bacteria</taxon>
        <taxon>Pseudomonadati</taxon>
        <taxon>Pseudomonadota</taxon>
        <taxon>Alphaproteobacteria</taxon>
        <taxon>Rhodospirillales</taxon>
        <taxon>Azospirillaceae</taxon>
        <taxon>Niveispirillum</taxon>
    </lineage>
</organism>
<name>A0A2K9NA27_9PROT</name>
<dbReference type="PANTHER" id="PTHR38042">
    <property type="entry name" value="UROPORPHYRINOGEN-III SYNTHASE, CHLOROPLASTIC"/>
    <property type="match status" value="1"/>
</dbReference>
<dbReference type="GO" id="GO:0006782">
    <property type="term" value="P:protoporphyrinogen IX biosynthetic process"/>
    <property type="evidence" value="ECO:0007669"/>
    <property type="project" value="UniProtKB-UniRule"/>
</dbReference>
<sequence>MTGVLVTRPEPGAAETEAALKALGYVPVMAPLLTIQPVPGPPLDLKGFDAVAVTSANGLRELAARSAERVLPLYAVGERTASLARELGFQEVYAAGGDVISLSRLLSGRGPRVLHLSGEDVAGELSPADVVVTRITAYRAVPVDDLPDAAVTALRDGQVAYVALFSPRTASVFVRLAQKAGLSAPMGGLTALCISAAVARAAQGFGFSQTRVAVQPDAASLLALLPAVKGS</sequence>
<dbReference type="SUPFAM" id="SSF69618">
    <property type="entry name" value="HemD-like"/>
    <property type="match status" value="1"/>
</dbReference>
<dbReference type="InterPro" id="IPR036108">
    <property type="entry name" value="4pyrrol_syn_uPrphyn_synt_sf"/>
</dbReference>
<evidence type="ECO:0000256" key="9">
    <source>
        <dbReference type="RuleBase" id="RU366031"/>
    </source>
</evidence>
<dbReference type="EMBL" id="CP025611">
    <property type="protein sequence ID" value="AUN30003.1"/>
    <property type="molecule type" value="Genomic_DNA"/>
</dbReference>
<dbReference type="RefSeq" id="WP_102111708.1">
    <property type="nucleotide sequence ID" value="NZ_BMGN01000003.1"/>
</dbReference>
<keyword evidence="11" id="KW-1185">Reference proteome</keyword>
<dbReference type="Proteomes" id="UP000234752">
    <property type="component" value="Chromosome eg_1"/>
</dbReference>
<dbReference type="Gene3D" id="3.40.50.10090">
    <property type="match status" value="2"/>
</dbReference>
<reference evidence="10 11" key="1">
    <citation type="submission" date="2017-12" db="EMBL/GenBank/DDBJ databases">
        <title>Genomes of bacteria within cyanobacterial aggregates.</title>
        <authorList>
            <person name="Cai H."/>
        </authorList>
    </citation>
    <scope>NUCLEOTIDE SEQUENCE [LARGE SCALE GENOMIC DNA]</scope>
    <source>
        <strain evidence="10 11">TH16</strain>
    </source>
</reference>
<evidence type="ECO:0000256" key="8">
    <source>
        <dbReference type="ARBA" id="ARBA00048617"/>
    </source>
</evidence>